<sequence length="349" mass="39543">MTANIAQMMDEKLDKMALDITANISQSLKEVTERVAQRLEKVLPNIINVDQSGFVVGRNSCNNIRRLLNVIQLSHQQKLPSMVMSLDAEKAFDRVEWPFLLGQTFCSWVKLLYNRPLAAVGINWQTFSYFPLARGTRQGCPLSPLLFAMVIEPLAEAIRNSPDIAGICAGEKDHKIALYADDILLFVTNQQTSVPVVLEIVNQFNEFSGSHQGFTYLGISITLSLEALYKANFVPLLKCIRDDLDRWISLPLSLLGRISLLKMNILPRLLYHFQMVPILLNNKTITRVNSCFSTFIWNRKKPRLKMAKLQMSVEEGGLGVPNIRLYQLAAQFGYIVDWINGDPESVWLI</sequence>
<accession>A0AAV6SN74</accession>
<comment type="caution">
    <text evidence="2">The sequence shown here is derived from an EMBL/GenBank/DDBJ whole genome shotgun (WGS) entry which is preliminary data.</text>
</comment>
<feature type="domain" description="Reverse transcriptase" evidence="1">
    <location>
        <begin position="1"/>
        <end position="252"/>
    </location>
</feature>
<proteinExistence type="predicted"/>
<dbReference type="EMBL" id="JAGKHQ010000003">
    <property type="protein sequence ID" value="KAG7519086.1"/>
    <property type="molecule type" value="Genomic_DNA"/>
</dbReference>
<dbReference type="Pfam" id="PF00078">
    <property type="entry name" value="RVT_1"/>
    <property type="match status" value="1"/>
</dbReference>
<gene>
    <name evidence="2" type="ORF">JOB18_000893</name>
</gene>
<dbReference type="PANTHER" id="PTHR31635">
    <property type="entry name" value="REVERSE TRANSCRIPTASE DOMAIN-CONTAINING PROTEIN-RELATED"/>
    <property type="match status" value="1"/>
</dbReference>
<name>A0AAV6SN74_SOLSE</name>
<reference evidence="2 3" key="1">
    <citation type="journal article" date="2021" name="Sci. Rep.">
        <title>Chromosome anchoring in Senegalese sole (Solea senegalensis) reveals sex-associated markers and genome rearrangements in flatfish.</title>
        <authorList>
            <person name="Guerrero-Cozar I."/>
            <person name="Gomez-Garrido J."/>
            <person name="Berbel C."/>
            <person name="Martinez-Blanch J.F."/>
            <person name="Alioto T."/>
            <person name="Claros M.G."/>
            <person name="Gagnaire P.A."/>
            <person name="Manchado M."/>
        </authorList>
    </citation>
    <scope>NUCLEOTIDE SEQUENCE [LARGE SCALE GENOMIC DNA]</scope>
    <source>
        <strain evidence="2">Sse05_10M</strain>
    </source>
</reference>
<evidence type="ECO:0000259" key="1">
    <source>
        <dbReference type="PROSITE" id="PS50878"/>
    </source>
</evidence>
<dbReference type="InterPro" id="IPR000477">
    <property type="entry name" value="RT_dom"/>
</dbReference>
<dbReference type="Proteomes" id="UP000693946">
    <property type="component" value="Linkage Group LG11"/>
</dbReference>
<protein>
    <recommendedName>
        <fullName evidence="1">Reverse transcriptase domain-containing protein</fullName>
    </recommendedName>
</protein>
<dbReference type="PANTHER" id="PTHR31635:SF196">
    <property type="entry name" value="REVERSE TRANSCRIPTASE DOMAIN-CONTAINING PROTEIN-RELATED"/>
    <property type="match status" value="1"/>
</dbReference>
<dbReference type="CDD" id="cd01650">
    <property type="entry name" value="RT_nLTR_like"/>
    <property type="match status" value="1"/>
</dbReference>
<evidence type="ECO:0000313" key="3">
    <source>
        <dbReference type="Proteomes" id="UP000693946"/>
    </source>
</evidence>
<dbReference type="AlphaFoldDB" id="A0AAV6SN74"/>
<dbReference type="PROSITE" id="PS50878">
    <property type="entry name" value="RT_POL"/>
    <property type="match status" value="1"/>
</dbReference>
<organism evidence="2 3">
    <name type="scientific">Solea senegalensis</name>
    <name type="common">Senegalese sole</name>
    <dbReference type="NCBI Taxonomy" id="28829"/>
    <lineage>
        <taxon>Eukaryota</taxon>
        <taxon>Metazoa</taxon>
        <taxon>Chordata</taxon>
        <taxon>Craniata</taxon>
        <taxon>Vertebrata</taxon>
        <taxon>Euteleostomi</taxon>
        <taxon>Actinopterygii</taxon>
        <taxon>Neopterygii</taxon>
        <taxon>Teleostei</taxon>
        <taxon>Neoteleostei</taxon>
        <taxon>Acanthomorphata</taxon>
        <taxon>Carangaria</taxon>
        <taxon>Pleuronectiformes</taxon>
        <taxon>Pleuronectoidei</taxon>
        <taxon>Soleidae</taxon>
        <taxon>Solea</taxon>
    </lineage>
</organism>
<keyword evidence="3" id="KW-1185">Reference proteome</keyword>
<evidence type="ECO:0000313" key="2">
    <source>
        <dbReference type="EMBL" id="KAG7519086.1"/>
    </source>
</evidence>